<name>A0ABW0GR97_9MICO</name>
<dbReference type="Pfam" id="PF00534">
    <property type="entry name" value="Glycos_transf_1"/>
    <property type="match status" value="1"/>
</dbReference>
<organism evidence="6 7">
    <name type="scientific">Aquipuribacter nitratireducens</name>
    <dbReference type="NCBI Taxonomy" id="650104"/>
    <lineage>
        <taxon>Bacteria</taxon>
        <taxon>Bacillati</taxon>
        <taxon>Actinomycetota</taxon>
        <taxon>Actinomycetes</taxon>
        <taxon>Micrococcales</taxon>
        <taxon>Intrasporangiaceae</taxon>
        <taxon>Aquipuribacter</taxon>
    </lineage>
</organism>
<gene>
    <name evidence="6" type="ORF">ACFPJ6_13420</name>
</gene>
<evidence type="ECO:0000256" key="2">
    <source>
        <dbReference type="ARBA" id="ARBA00022676"/>
    </source>
</evidence>
<dbReference type="EMBL" id="JBHSLD010000012">
    <property type="protein sequence ID" value="MFC5381784.1"/>
    <property type="molecule type" value="Genomic_DNA"/>
</dbReference>
<evidence type="ECO:0000256" key="1">
    <source>
        <dbReference type="ARBA" id="ARBA00009481"/>
    </source>
</evidence>
<dbReference type="PANTHER" id="PTHR12526:SF640">
    <property type="entry name" value="COLANIC ACID BIOSYNTHESIS GLYCOSYLTRANSFERASE WCAL-RELATED"/>
    <property type="match status" value="1"/>
</dbReference>
<comment type="caution">
    <text evidence="6">The sequence shown here is derived from an EMBL/GenBank/DDBJ whole genome shotgun (WGS) entry which is preliminary data.</text>
</comment>
<dbReference type="GO" id="GO:0016757">
    <property type="term" value="F:glycosyltransferase activity"/>
    <property type="evidence" value="ECO:0007669"/>
    <property type="project" value="UniProtKB-KW"/>
</dbReference>
<dbReference type="SUPFAM" id="SSF53756">
    <property type="entry name" value="UDP-Glycosyltransferase/glycogen phosphorylase"/>
    <property type="match status" value="1"/>
</dbReference>
<dbReference type="PANTHER" id="PTHR12526">
    <property type="entry name" value="GLYCOSYLTRANSFERASE"/>
    <property type="match status" value="1"/>
</dbReference>
<dbReference type="InterPro" id="IPR001296">
    <property type="entry name" value="Glyco_trans_1"/>
</dbReference>
<feature type="domain" description="Glycosyltransferase subfamily 4-like N-terminal" evidence="5">
    <location>
        <begin position="38"/>
        <end position="192"/>
    </location>
</feature>
<sequence length="405" mass="43166">MDRHATGADTTDPTPDRVPAEADVHRVVVVLSSPTKTVRTHVRGLVVRLLDAGVDVRLAAPRAVLASFGDLVDVTARGTVLALGEETRPAHDLVAATTLRRLLRGHRTEVVHAHGFRAAAVAALAVRLLPRRPGLVTTWHALPYPETATRLVVTWGERVVARTSDVTLCASRDLLARAVAVGARRARTTPVAPPDVPAPAEPRPVLRARLARDLGIRADVPWVLTVGRIVPEKNHDMLMAAAERWRGLHPQPEVLVVGVGSAPAVQRLRRHIRDRGLRVRLLGARDDIADLLHAADVFVLTSRWEAPALSVQEAMRAGLPVVATAVGGVPDLLAGTGVLVPLDDREAFAVEVALLLSDPERAGTLAAAARARARDLPGEAEVAADVLAAYAEARRARGGRRHAGG</sequence>
<evidence type="ECO:0000259" key="5">
    <source>
        <dbReference type="Pfam" id="PF13579"/>
    </source>
</evidence>
<dbReference type="RefSeq" id="WP_340271608.1">
    <property type="nucleotide sequence ID" value="NZ_JBBEOG010000013.1"/>
</dbReference>
<dbReference type="InterPro" id="IPR028098">
    <property type="entry name" value="Glyco_trans_4-like_N"/>
</dbReference>
<comment type="similarity">
    <text evidence="1">Belongs to the glycosyltransferase group 1 family. Glycosyltransferase 4 subfamily.</text>
</comment>
<reference evidence="7" key="1">
    <citation type="journal article" date="2019" name="Int. J. Syst. Evol. Microbiol.">
        <title>The Global Catalogue of Microorganisms (GCM) 10K type strain sequencing project: providing services to taxonomists for standard genome sequencing and annotation.</title>
        <authorList>
            <consortium name="The Broad Institute Genomics Platform"/>
            <consortium name="The Broad Institute Genome Sequencing Center for Infectious Disease"/>
            <person name="Wu L."/>
            <person name="Ma J."/>
        </authorList>
    </citation>
    <scope>NUCLEOTIDE SEQUENCE [LARGE SCALE GENOMIC DNA]</scope>
    <source>
        <strain evidence="7">CCUG 43114</strain>
    </source>
</reference>
<evidence type="ECO:0000256" key="3">
    <source>
        <dbReference type="ARBA" id="ARBA00022679"/>
    </source>
</evidence>
<evidence type="ECO:0000259" key="4">
    <source>
        <dbReference type="Pfam" id="PF00534"/>
    </source>
</evidence>
<keyword evidence="2 6" id="KW-0328">Glycosyltransferase</keyword>
<dbReference type="Gene3D" id="3.40.50.2000">
    <property type="entry name" value="Glycogen Phosphorylase B"/>
    <property type="match status" value="2"/>
</dbReference>
<accession>A0ABW0GR97</accession>
<keyword evidence="7" id="KW-1185">Reference proteome</keyword>
<dbReference type="EC" id="2.4.-.-" evidence="6"/>
<keyword evidence="3 6" id="KW-0808">Transferase</keyword>
<dbReference type="Proteomes" id="UP001596122">
    <property type="component" value="Unassembled WGS sequence"/>
</dbReference>
<feature type="domain" description="Glycosyl transferase family 1" evidence="4">
    <location>
        <begin position="211"/>
        <end position="371"/>
    </location>
</feature>
<protein>
    <submittedName>
        <fullName evidence="6">Glycosyltransferase family 4 protein</fullName>
        <ecNumber evidence="6">2.4.-.-</ecNumber>
    </submittedName>
</protein>
<dbReference type="Pfam" id="PF13579">
    <property type="entry name" value="Glyco_trans_4_4"/>
    <property type="match status" value="1"/>
</dbReference>
<dbReference type="CDD" id="cd03801">
    <property type="entry name" value="GT4_PimA-like"/>
    <property type="match status" value="1"/>
</dbReference>
<evidence type="ECO:0000313" key="7">
    <source>
        <dbReference type="Proteomes" id="UP001596122"/>
    </source>
</evidence>
<evidence type="ECO:0000313" key="6">
    <source>
        <dbReference type="EMBL" id="MFC5381784.1"/>
    </source>
</evidence>
<proteinExistence type="inferred from homology"/>